<gene>
    <name evidence="5" type="ORF">US40_C0002G0136</name>
</gene>
<sequence length="174" mass="19977">MPRSLKTEAIVLRKRSLLGKDVLVSLFTESEGKVNVIAKGVKKITSRRSPHLETGNLISVQLHKKKDRNYLEGSNLLSGFSELKKDQNKVNILYQFFFVLERLLPEHQKEDVVYNLTKSFLIKLSKSVSNYDILPLYLNRLLNKLGYTKKDHDLIELEAIISDLINEKIPTIAI</sequence>
<evidence type="ECO:0000313" key="5">
    <source>
        <dbReference type="EMBL" id="KKQ26602.1"/>
    </source>
</evidence>
<dbReference type="Gene3D" id="2.40.50.140">
    <property type="entry name" value="Nucleic acid-binding proteins"/>
    <property type="match status" value="1"/>
</dbReference>
<dbReference type="NCBIfam" id="TIGR00613">
    <property type="entry name" value="reco"/>
    <property type="match status" value="1"/>
</dbReference>
<dbReference type="InterPro" id="IPR003717">
    <property type="entry name" value="RecO"/>
</dbReference>
<evidence type="ECO:0000256" key="2">
    <source>
        <dbReference type="ARBA" id="ARBA00023172"/>
    </source>
</evidence>
<evidence type="ECO:0000313" key="6">
    <source>
        <dbReference type="Proteomes" id="UP000034917"/>
    </source>
</evidence>
<accession>A0A0G0G9F4</accession>
<dbReference type="GO" id="GO:0006302">
    <property type="term" value="P:double-strand break repair"/>
    <property type="evidence" value="ECO:0007669"/>
    <property type="project" value="TreeGrafter"/>
</dbReference>
<evidence type="ECO:0000256" key="3">
    <source>
        <dbReference type="ARBA" id="ARBA00023204"/>
    </source>
</evidence>
<keyword evidence="2" id="KW-0233">DNA recombination</keyword>
<dbReference type="GO" id="GO:0043590">
    <property type="term" value="C:bacterial nucleoid"/>
    <property type="evidence" value="ECO:0007669"/>
    <property type="project" value="TreeGrafter"/>
</dbReference>
<name>A0A0G0G9F4_9BACT</name>
<dbReference type="PANTHER" id="PTHR33991">
    <property type="entry name" value="DNA REPAIR PROTEIN RECO"/>
    <property type="match status" value="1"/>
</dbReference>
<dbReference type="SUPFAM" id="SSF50249">
    <property type="entry name" value="Nucleic acid-binding proteins"/>
    <property type="match status" value="1"/>
</dbReference>
<keyword evidence="1" id="KW-0227">DNA damage</keyword>
<proteinExistence type="predicted"/>
<evidence type="ECO:0000256" key="1">
    <source>
        <dbReference type="ARBA" id="ARBA00022763"/>
    </source>
</evidence>
<keyword evidence="3" id="KW-0234">DNA repair</keyword>
<reference evidence="5 6" key="1">
    <citation type="journal article" date="2015" name="Nature">
        <title>rRNA introns, odd ribosomes, and small enigmatic genomes across a large radiation of phyla.</title>
        <authorList>
            <person name="Brown C.T."/>
            <person name="Hug L.A."/>
            <person name="Thomas B.C."/>
            <person name="Sharon I."/>
            <person name="Castelle C.J."/>
            <person name="Singh A."/>
            <person name="Wilkins M.J."/>
            <person name="Williams K.H."/>
            <person name="Banfield J.F."/>
        </authorList>
    </citation>
    <scope>NUCLEOTIDE SEQUENCE [LARGE SCALE GENOMIC DNA]</scope>
</reference>
<dbReference type="PANTHER" id="PTHR33991:SF1">
    <property type="entry name" value="DNA REPAIR PROTEIN RECO"/>
    <property type="match status" value="1"/>
</dbReference>
<dbReference type="InterPro" id="IPR022572">
    <property type="entry name" value="DNA_rep/recomb_RecO_N"/>
</dbReference>
<dbReference type="GO" id="GO:0006310">
    <property type="term" value="P:DNA recombination"/>
    <property type="evidence" value="ECO:0007669"/>
    <property type="project" value="UniProtKB-KW"/>
</dbReference>
<organism evidence="5 6">
    <name type="scientific">Candidatus Roizmanbacteria bacterium GW2011_GWC2_37_13</name>
    <dbReference type="NCBI Taxonomy" id="1618486"/>
    <lineage>
        <taxon>Bacteria</taxon>
        <taxon>Candidatus Roizmaniibacteriota</taxon>
    </lineage>
</organism>
<dbReference type="InterPro" id="IPR012340">
    <property type="entry name" value="NA-bd_OB-fold"/>
</dbReference>
<feature type="domain" description="DNA replication/recombination mediator RecO N-terminal" evidence="4">
    <location>
        <begin position="4"/>
        <end position="76"/>
    </location>
</feature>
<dbReference type="Pfam" id="PF11967">
    <property type="entry name" value="RecO_N"/>
    <property type="match status" value="1"/>
</dbReference>
<dbReference type="AlphaFoldDB" id="A0A0G0G9F4"/>
<evidence type="ECO:0000259" key="4">
    <source>
        <dbReference type="Pfam" id="PF11967"/>
    </source>
</evidence>
<dbReference type="Proteomes" id="UP000034917">
    <property type="component" value="Unassembled WGS sequence"/>
</dbReference>
<comment type="caution">
    <text evidence="5">The sequence shown here is derived from an EMBL/GenBank/DDBJ whole genome shotgun (WGS) entry which is preliminary data.</text>
</comment>
<dbReference type="EMBL" id="LBSV01000002">
    <property type="protein sequence ID" value="KKQ26602.1"/>
    <property type="molecule type" value="Genomic_DNA"/>
</dbReference>
<protein>
    <submittedName>
        <fullName evidence="5">Repair protein RecO protein</fullName>
    </submittedName>
</protein>